<accession>A0A9K3IKZ3</accession>
<organism evidence="1 2">
    <name type="scientific">Helianthus annuus</name>
    <name type="common">Common sunflower</name>
    <dbReference type="NCBI Taxonomy" id="4232"/>
    <lineage>
        <taxon>Eukaryota</taxon>
        <taxon>Viridiplantae</taxon>
        <taxon>Streptophyta</taxon>
        <taxon>Embryophyta</taxon>
        <taxon>Tracheophyta</taxon>
        <taxon>Spermatophyta</taxon>
        <taxon>Magnoliopsida</taxon>
        <taxon>eudicotyledons</taxon>
        <taxon>Gunneridae</taxon>
        <taxon>Pentapetalae</taxon>
        <taxon>asterids</taxon>
        <taxon>campanulids</taxon>
        <taxon>Asterales</taxon>
        <taxon>Asteraceae</taxon>
        <taxon>Asteroideae</taxon>
        <taxon>Heliantheae alliance</taxon>
        <taxon>Heliantheae</taxon>
        <taxon>Helianthus</taxon>
    </lineage>
</organism>
<proteinExistence type="predicted"/>
<dbReference type="Gramene" id="mRNA:HanXRQr2_Chr07g0297421">
    <property type="protein sequence ID" value="mRNA:HanXRQr2_Chr07g0297421"/>
    <property type="gene ID" value="HanXRQr2_Chr07g0297421"/>
</dbReference>
<dbReference type="EMBL" id="MNCJ02000322">
    <property type="protein sequence ID" value="KAF5798821.1"/>
    <property type="molecule type" value="Genomic_DNA"/>
</dbReference>
<protein>
    <submittedName>
        <fullName evidence="1">Uncharacterized protein</fullName>
    </submittedName>
</protein>
<name>A0A9K3IKZ3_HELAN</name>
<keyword evidence="2" id="KW-1185">Reference proteome</keyword>
<evidence type="ECO:0000313" key="2">
    <source>
        <dbReference type="Proteomes" id="UP000215914"/>
    </source>
</evidence>
<reference evidence="1" key="1">
    <citation type="journal article" date="2017" name="Nature">
        <title>The sunflower genome provides insights into oil metabolism, flowering and Asterid evolution.</title>
        <authorList>
            <person name="Badouin H."/>
            <person name="Gouzy J."/>
            <person name="Grassa C.J."/>
            <person name="Murat F."/>
            <person name="Staton S.E."/>
            <person name="Cottret L."/>
            <person name="Lelandais-Briere C."/>
            <person name="Owens G.L."/>
            <person name="Carrere S."/>
            <person name="Mayjonade B."/>
            <person name="Legrand L."/>
            <person name="Gill N."/>
            <person name="Kane N.C."/>
            <person name="Bowers J.E."/>
            <person name="Hubner S."/>
            <person name="Bellec A."/>
            <person name="Berard A."/>
            <person name="Berges H."/>
            <person name="Blanchet N."/>
            <person name="Boniface M.C."/>
            <person name="Brunel D."/>
            <person name="Catrice O."/>
            <person name="Chaidir N."/>
            <person name="Claudel C."/>
            <person name="Donnadieu C."/>
            <person name="Faraut T."/>
            <person name="Fievet G."/>
            <person name="Helmstetter N."/>
            <person name="King M."/>
            <person name="Knapp S.J."/>
            <person name="Lai Z."/>
            <person name="Le Paslier M.C."/>
            <person name="Lippi Y."/>
            <person name="Lorenzon L."/>
            <person name="Mandel J.R."/>
            <person name="Marage G."/>
            <person name="Marchand G."/>
            <person name="Marquand E."/>
            <person name="Bret-Mestries E."/>
            <person name="Morien E."/>
            <person name="Nambeesan S."/>
            <person name="Nguyen T."/>
            <person name="Pegot-Espagnet P."/>
            <person name="Pouilly N."/>
            <person name="Raftis F."/>
            <person name="Sallet E."/>
            <person name="Schiex T."/>
            <person name="Thomas J."/>
            <person name="Vandecasteele C."/>
            <person name="Vares D."/>
            <person name="Vear F."/>
            <person name="Vautrin S."/>
            <person name="Crespi M."/>
            <person name="Mangin B."/>
            <person name="Burke J.M."/>
            <person name="Salse J."/>
            <person name="Munos S."/>
            <person name="Vincourt P."/>
            <person name="Rieseberg L.H."/>
            <person name="Langlade N.B."/>
        </authorList>
    </citation>
    <scope>NUCLEOTIDE SEQUENCE</scope>
    <source>
        <tissue evidence="1">Leaves</tissue>
    </source>
</reference>
<reference evidence="1" key="2">
    <citation type="submission" date="2020-06" db="EMBL/GenBank/DDBJ databases">
        <title>Helianthus annuus Genome sequencing and assembly Release 2.</title>
        <authorList>
            <person name="Gouzy J."/>
            <person name="Langlade N."/>
            <person name="Munos S."/>
        </authorList>
    </citation>
    <scope>NUCLEOTIDE SEQUENCE</scope>
    <source>
        <tissue evidence="1">Leaves</tissue>
    </source>
</reference>
<evidence type="ECO:0000313" key="1">
    <source>
        <dbReference type="EMBL" id="KAF5798821.1"/>
    </source>
</evidence>
<dbReference type="Proteomes" id="UP000215914">
    <property type="component" value="Unassembled WGS sequence"/>
</dbReference>
<comment type="caution">
    <text evidence="1">The sequence shown here is derived from an EMBL/GenBank/DDBJ whole genome shotgun (WGS) entry which is preliminary data.</text>
</comment>
<sequence length="67" mass="7508">MNMLGPSLWDIWSSLGQSMTPKSTACASKASLWFSFLDIKYRTRFVRSVSCCVLVNEVELVCILVST</sequence>
<gene>
    <name evidence="1" type="ORF">HanXRQr2_Chr07g0297421</name>
</gene>
<dbReference type="AlphaFoldDB" id="A0A9K3IKZ3"/>